<gene>
    <name evidence="3" type="ORF">H4Q32_026437</name>
</gene>
<dbReference type="EMBL" id="JACTAM010000003">
    <property type="protein sequence ID" value="KAI2666744.1"/>
    <property type="molecule type" value="Genomic_DNA"/>
</dbReference>
<dbReference type="PANTHER" id="PTHR11422:SF5">
    <property type="entry name" value="DIVERSE IMMUNOGLOBULIN DOMAIN-CONTAINING PROTEIN 1.1 ISOFORM X1-RELATED"/>
    <property type="match status" value="1"/>
</dbReference>
<dbReference type="SMART" id="SM00409">
    <property type="entry name" value="IG"/>
    <property type="match status" value="2"/>
</dbReference>
<dbReference type="PANTHER" id="PTHR11422">
    <property type="entry name" value="T-CELL SURFACE GLYCOPROTEIN CD4"/>
    <property type="match status" value="1"/>
</dbReference>
<dbReference type="Gene3D" id="2.60.40.10">
    <property type="entry name" value="Immunoglobulins"/>
    <property type="match status" value="1"/>
</dbReference>
<protein>
    <submittedName>
        <fullName evidence="3">Ig kappa chain V-II region VKappa167</fullName>
    </submittedName>
</protein>
<keyword evidence="1" id="KW-0732">Signal</keyword>
<evidence type="ECO:0000313" key="4">
    <source>
        <dbReference type="Proteomes" id="UP000830375"/>
    </source>
</evidence>
<evidence type="ECO:0000313" key="3">
    <source>
        <dbReference type="EMBL" id="KAI2666744.1"/>
    </source>
</evidence>
<feature type="domain" description="Ig-like" evidence="2">
    <location>
        <begin position="132"/>
        <end position="228"/>
    </location>
</feature>
<dbReference type="SUPFAM" id="SSF48726">
    <property type="entry name" value="Immunoglobulin"/>
    <property type="match status" value="2"/>
</dbReference>
<accession>A0ABQ8MV87</accession>
<organism evidence="3 4">
    <name type="scientific">Labeo rohita</name>
    <name type="common">Indian major carp</name>
    <name type="synonym">Cyprinus rohita</name>
    <dbReference type="NCBI Taxonomy" id="84645"/>
    <lineage>
        <taxon>Eukaryota</taxon>
        <taxon>Metazoa</taxon>
        <taxon>Chordata</taxon>
        <taxon>Craniata</taxon>
        <taxon>Vertebrata</taxon>
        <taxon>Euteleostomi</taxon>
        <taxon>Actinopterygii</taxon>
        <taxon>Neopterygii</taxon>
        <taxon>Teleostei</taxon>
        <taxon>Ostariophysi</taxon>
        <taxon>Cypriniformes</taxon>
        <taxon>Cyprinidae</taxon>
        <taxon>Labeoninae</taxon>
        <taxon>Labeonini</taxon>
        <taxon>Labeo</taxon>
    </lineage>
</organism>
<dbReference type="CDD" id="cd00096">
    <property type="entry name" value="Ig"/>
    <property type="match status" value="1"/>
</dbReference>
<dbReference type="InterPro" id="IPR007110">
    <property type="entry name" value="Ig-like_dom"/>
</dbReference>
<evidence type="ECO:0000259" key="2">
    <source>
        <dbReference type="PROSITE" id="PS50835"/>
    </source>
</evidence>
<proteinExistence type="predicted"/>
<feature type="domain" description="Ig-like" evidence="2">
    <location>
        <begin position="32"/>
        <end position="105"/>
    </location>
</feature>
<sequence>MGDKCHLCLLGLIILSSLLKGTSGVDETHVFISSGENVRLPCNNHLHDCKSTTWFYNRHSAADELIVLGKKMKNTERYERLSLGSDCSLNIKNIIQDDSGLYSCRQYVNDTQQGTDARVYLHVLHVPEISAGSSVTLYCLLYSYSYSFSYTGVSCDDWIRSEGIQLFWVNQAGVKPIMSDSRYQILFSSGHCISTLTTTLLNEDENREWRCEVTHRNQAKTSAKYTVKSSAQDDSVTAVIPVSITKSTTTTAATSTREPHKNTPMQFYNFPGSRSPEKIINILALSSEAATLNRTHSFSVFSDTLRPVSQKISDTEYFRTPVKQFPSPSGPASPRFFLAACRRSKLEGTSYWLAF</sequence>
<reference evidence="3 4" key="1">
    <citation type="submission" date="2022-01" db="EMBL/GenBank/DDBJ databases">
        <title>A high-quality chromosome-level genome assembly of rohu carp, Labeo rohita.</title>
        <authorList>
            <person name="Arick M.A. II"/>
            <person name="Hsu C.-Y."/>
            <person name="Magbanua Z."/>
            <person name="Pechanova O."/>
            <person name="Grover C."/>
            <person name="Miller E."/>
            <person name="Thrash A."/>
            <person name="Ezzel L."/>
            <person name="Alam S."/>
            <person name="Benzie J."/>
            <person name="Hamilton M."/>
            <person name="Karsi A."/>
            <person name="Lawrence M.L."/>
            <person name="Peterson D.G."/>
        </authorList>
    </citation>
    <scope>NUCLEOTIDE SEQUENCE [LARGE SCALE GENOMIC DNA]</scope>
    <source>
        <strain evidence="4">BAU-BD-2019</strain>
        <tissue evidence="3">Blood</tissue>
    </source>
</reference>
<keyword evidence="4" id="KW-1185">Reference proteome</keyword>
<dbReference type="InterPro" id="IPR036179">
    <property type="entry name" value="Ig-like_dom_sf"/>
</dbReference>
<dbReference type="InterPro" id="IPR013106">
    <property type="entry name" value="Ig_V-set"/>
</dbReference>
<name>A0ABQ8MV87_LABRO</name>
<dbReference type="Proteomes" id="UP000830375">
    <property type="component" value="Unassembled WGS sequence"/>
</dbReference>
<feature type="chain" id="PRO_5046143028" evidence="1">
    <location>
        <begin position="25"/>
        <end position="355"/>
    </location>
</feature>
<evidence type="ECO:0000256" key="1">
    <source>
        <dbReference type="SAM" id="SignalP"/>
    </source>
</evidence>
<comment type="caution">
    <text evidence="3">The sequence shown here is derived from an EMBL/GenBank/DDBJ whole genome shotgun (WGS) entry which is preliminary data.</text>
</comment>
<dbReference type="PROSITE" id="PS50835">
    <property type="entry name" value="IG_LIKE"/>
    <property type="match status" value="2"/>
</dbReference>
<feature type="signal peptide" evidence="1">
    <location>
        <begin position="1"/>
        <end position="24"/>
    </location>
</feature>
<dbReference type="InterPro" id="IPR003599">
    <property type="entry name" value="Ig_sub"/>
</dbReference>
<dbReference type="Pfam" id="PF07686">
    <property type="entry name" value="V-set"/>
    <property type="match status" value="1"/>
</dbReference>
<dbReference type="InterPro" id="IPR013783">
    <property type="entry name" value="Ig-like_fold"/>
</dbReference>